<organism evidence="3 4">
    <name type="scientific">Virgibacillus salinus</name>
    <dbReference type="NCBI Taxonomy" id="553311"/>
    <lineage>
        <taxon>Bacteria</taxon>
        <taxon>Bacillati</taxon>
        <taxon>Bacillota</taxon>
        <taxon>Bacilli</taxon>
        <taxon>Bacillales</taxon>
        <taxon>Bacillaceae</taxon>
        <taxon>Virgibacillus</taxon>
    </lineage>
</organism>
<evidence type="ECO:0000313" key="4">
    <source>
        <dbReference type="Proteomes" id="UP000199444"/>
    </source>
</evidence>
<name>A0A1H1EXQ0_9BACI</name>
<evidence type="ECO:0000259" key="1">
    <source>
        <dbReference type="Pfam" id="PF01396"/>
    </source>
</evidence>
<dbReference type="GO" id="GO:0003916">
    <property type="term" value="F:DNA topoisomerase activity"/>
    <property type="evidence" value="ECO:0007669"/>
    <property type="project" value="InterPro"/>
</dbReference>
<accession>A0A1H1EXQ0</accession>
<dbReference type="SUPFAM" id="SSF57783">
    <property type="entry name" value="Zinc beta-ribbon"/>
    <property type="match status" value="1"/>
</dbReference>
<keyword evidence="4" id="KW-1185">Reference proteome</keyword>
<dbReference type="RefSeq" id="WP_092493843.1">
    <property type="nucleotide sequence ID" value="NZ_FNKD01000003.1"/>
</dbReference>
<proteinExistence type="predicted"/>
<dbReference type="GO" id="GO:0003677">
    <property type="term" value="F:DNA binding"/>
    <property type="evidence" value="ECO:0007669"/>
    <property type="project" value="InterPro"/>
</dbReference>
<dbReference type="Gene3D" id="3.30.65.10">
    <property type="entry name" value="Bacterial Topoisomerase I, domain 1"/>
    <property type="match status" value="1"/>
</dbReference>
<dbReference type="Pfam" id="PF01396">
    <property type="entry name" value="Zn_ribbon_Top1"/>
    <property type="match status" value="1"/>
</dbReference>
<dbReference type="GO" id="GO:0005694">
    <property type="term" value="C:chromosome"/>
    <property type="evidence" value="ECO:0007669"/>
    <property type="project" value="InterPro"/>
</dbReference>
<sequence length="224" mass="25848">MSNNNPGCLGIFFKFIGKSPKENVKEETKLPYAMRDDFLSNAELSFYKVLQQYIGNRAIICPKVSLQDIFFVHASNQSERSTYNNKISRKHVDFLLCSTDTVKPFCGIELDDRSHQRADRIERDKFVEEVFEIANLRLVRFQNKKAYSFAELQEKLDSVLEDVDRIESKHSQEVTTDSNNGSVPQCKKCGVPMVKREAKKGDYKGQEFYGCPNFPKCREVVYIS</sequence>
<dbReference type="Proteomes" id="UP000199444">
    <property type="component" value="Unassembled WGS sequence"/>
</dbReference>
<dbReference type="STRING" id="553311.SAMN05216231_3095"/>
<evidence type="ECO:0000259" key="2">
    <source>
        <dbReference type="Pfam" id="PF10881"/>
    </source>
</evidence>
<dbReference type="EMBL" id="FNKD01000003">
    <property type="protein sequence ID" value="SDQ93304.1"/>
    <property type="molecule type" value="Genomic_DNA"/>
</dbReference>
<dbReference type="InterPro" id="IPR014538">
    <property type="entry name" value="UCP028063_topo_Znf"/>
</dbReference>
<feature type="domain" description="DNA topoisomerase type IA zn finger" evidence="1">
    <location>
        <begin position="185"/>
        <end position="221"/>
    </location>
</feature>
<dbReference type="PIRSF" id="PIRSF028063">
    <property type="entry name" value="UCP028063"/>
    <property type="match status" value="1"/>
</dbReference>
<dbReference type="AlphaFoldDB" id="A0A1H1EXQ0"/>
<keyword evidence="3" id="KW-0413">Isomerase</keyword>
<gene>
    <name evidence="3" type="ORF">SAMN05216231_3095</name>
</gene>
<dbReference type="GO" id="GO:0006265">
    <property type="term" value="P:DNA topological change"/>
    <property type="evidence" value="ECO:0007669"/>
    <property type="project" value="InterPro"/>
</dbReference>
<feature type="domain" description="DUF2726" evidence="2">
    <location>
        <begin position="38"/>
        <end position="157"/>
    </location>
</feature>
<dbReference type="InterPro" id="IPR024402">
    <property type="entry name" value="DUF2726"/>
</dbReference>
<reference evidence="3 4" key="1">
    <citation type="submission" date="2016-10" db="EMBL/GenBank/DDBJ databases">
        <authorList>
            <person name="de Groot N.N."/>
        </authorList>
    </citation>
    <scope>NUCLEOTIDE SEQUENCE [LARGE SCALE GENOMIC DNA]</scope>
    <source>
        <strain evidence="3 4">CGMCC 1.10449</strain>
    </source>
</reference>
<protein>
    <submittedName>
        <fullName evidence="3">Topoisomerase DNA binding C4 zinc finger</fullName>
    </submittedName>
</protein>
<dbReference type="Pfam" id="PF10881">
    <property type="entry name" value="DUF2726"/>
    <property type="match status" value="1"/>
</dbReference>
<evidence type="ECO:0000313" key="3">
    <source>
        <dbReference type="EMBL" id="SDQ93304.1"/>
    </source>
</evidence>
<dbReference type="InterPro" id="IPR013498">
    <property type="entry name" value="Topo_IA_Znf"/>
</dbReference>